<accession>A0A1I2HDD2</accession>
<dbReference type="Gene3D" id="3.30.160.250">
    <property type="match status" value="1"/>
</dbReference>
<dbReference type="InterPro" id="IPR035069">
    <property type="entry name" value="TTHA1013/TTHA0281-like"/>
</dbReference>
<dbReference type="EMBL" id="FOOC01000001">
    <property type="protein sequence ID" value="SFF27373.1"/>
    <property type="molecule type" value="Genomic_DNA"/>
</dbReference>
<evidence type="ECO:0000313" key="3">
    <source>
        <dbReference type="Proteomes" id="UP000199771"/>
    </source>
</evidence>
<organism evidence="2 3">
    <name type="scientific">Fontimonas thermophila</name>
    <dbReference type="NCBI Taxonomy" id="1076937"/>
    <lineage>
        <taxon>Bacteria</taxon>
        <taxon>Pseudomonadati</taxon>
        <taxon>Pseudomonadota</taxon>
        <taxon>Gammaproteobacteria</taxon>
        <taxon>Nevskiales</taxon>
        <taxon>Nevskiaceae</taxon>
        <taxon>Fontimonas</taxon>
    </lineage>
</organism>
<dbReference type="PANTHER" id="PTHR34504:SF4">
    <property type="entry name" value="ANTITOXIN HICB"/>
    <property type="match status" value="1"/>
</dbReference>
<dbReference type="PANTHER" id="PTHR34504">
    <property type="entry name" value="ANTITOXIN HICB"/>
    <property type="match status" value="1"/>
</dbReference>
<dbReference type="InterPro" id="IPR010982">
    <property type="entry name" value="Lambda_DNA-bd_dom_sf"/>
</dbReference>
<keyword evidence="3" id="KW-1185">Reference proteome</keyword>
<evidence type="ECO:0000259" key="1">
    <source>
        <dbReference type="Pfam" id="PF15919"/>
    </source>
</evidence>
<proteinExistence type="predicted"/>
<dbReference type="SUPFAM" id="SSF143100">
    <property type="entry name" value="TTHA1013/TTHA0281-like"/>
    <property type="match status" value="1"/>
</dbReference>
<dbReference type="Proteomes" id="UP000199771">
    <property type="component" value="Unassembled WGS sequence"/>
</dbReference>
<name>A0A1I2HDD2_9GAMM</name>
<evidence type="ECO:0000313" key="2">
    <source>
        <dbReference type="EMBL" id="SFF27373.1"/>
    </source>
</evidence>
<protein>
    <submittedName>
        <fullName evidence="2">Antitoxin HicB</fullName>
    </submittedName>
</protein>
<reference evidence="2 3" key="1">
    <citation type="submission" date="2016-10" db="EMBL/GenBank/DDBJ databases">
        <authorList>
            <person name="de Groot N.N."/>
        </authorList>
    </citation>
    <scope>NUCLEOTIDE SEQUENCE [LARGE SCALE GENOMIC DNA]</scope>
    <source>
        <strain evidence="2 3">DSM 23609</strain>
    </source>
</reference>
<dbReference type="SUPFAM" id="SSF47413">
    <property type="entry name" value="lambda repressor-like DNA-binding domains"/>
    <property type="match status" value="1"/>
</dbReference>
<dbReference type="InterPro" id="IPR031807">
    <property type="entry name" value="HicB-like"/>
</dbReference>
<dbReference type="OrthoDB" id="5772151at2"/>
<dbReference type="RefSeq" id="WP_091530627.1">
    <property type="nucleotide sequence ID" value="NZ_FOOC01000001.1"/>
</dbReference>
<dbReference type="AlphaFoldDB" id="A0A1I2HDD2"/>
<sequence length="138" mass="14729">MTDTVRYMALLEPQPEGGYTVTFPDLPEAITEGDDIEQALFNAAEVLSLVLEQRLADGAPIPSPTQTEGGHWVEPSASVQAAVLLARARAGHTISELARAMGTSWPAAQRLMKPGNPTIKQLERAAAALGKRLVLSLE</sequence>
<gene>
    <name evidence="2" type="ORF">SAMN04488120_101322</name>
</gene>
<feature type="domain" description="HicB-like antitoxin of toxin-antitoxin system" evidence="1">
    <location>
        <begin position="7"/>
        <end position="68"/>
    </location>
</feature>
<dbReference type="Pfam" id="PF15919">
    <property type="entry name" value="HicB_lk_antitox"/>
    <property type="match status" value="1"/>
</dbReference>
<dbReference type="GO" id="GO:0003677">
    <property type="term" value="F:DNA binding"/>
    <property type="evidence" value="ECO:0007669"/>
    <property type="project" value="InterPro"/>
</dbReference>
<dbReference type="InterPro" id="IPR051404">
    <property type="entry name" value="TA_system_antitoxin"/>
</dbReference>